<dbReference type="PROSITE" id="PS50043">
    <property type="entry name" value="HTH_LUXR_2"/>
    <property type="match status" value="1"/>
</dbReference>
<reference evidence="7 8" key="2">
    <citation type="submission" date="2018-01" db="EMBL/GenBank/DDBJ databases">
        <title>Genomic study of Klebsiella pneumoniae.</title>
        <authorList>
            <person name="Yang Y."/>
            <person name="Bicalho R."/>
        </authorList>
    </citation>
    <scope>NUCLEOTIDE SEQUENCE [LARGE SCALE GENOMIC DNA]</scope>
    <source>
        <strain evidence="7 8">A10</strain>
    </source>
</reference>
<dbReference type="AlphaFoldDB" id="A0A2J5PU26"/>
<organism evidence="7 8">
    <name type="scientific">Klebsiella michiganensis</name>
    <dbReference type="NCBI Taxonomy" id="1134687"/>
    <lineage>
        <taxon>Bacteria</taxon>
        <taxon>Pseudomonadati</taxon>
        <taxon>Pseudomonadota</taxon>
        <taxon>Gammaproteobacteria</taxon>
        <taxon>Enterobacterales</taxon>
        <taxon>Enterobacteriaceae</taxon>
        <taxon>Klebsiella/Raoultella group</taxon>
        <taxon>Klebsiella</taxon>
    </lineage>
</organism>
<feature type="domain" description="Response regulatory" evidence="6">
    <location>
        <begin position="10"/>
        <end position="130"/>
    </location>
</feature>
<dbReference type="EMBL" id="PIDR01000383">
    <property type="protein sequence ID" value="PLO69549.1"/>
    <property type="molecule type" value="Genomic_DNA"/>
</dbReference>
<dbReference type="InterPro" id="IPR016032">
    <property type="entry name" value="Sig_transdc_resp-reg_C-effctor"/>
</dbReference>
<proteinExistence type="predicted"/>
<keyword evidence="4" id="KW-0597">Phosphoprotein</keyword>
<reference evidence="7 8" key="1">
    <citation type="submission" date="2017-11" db="EMBL/GenBank/DDBJ databases">
        <authorList>
            <person name="Han C.G."/>
        </authorList>
    </citation>
    <scope>NUCLEOTIDE SEQUENCE [LARGE SCALE GENOMIC DNA]</scope>
    <source>
        <strain evidence="7 8">A10</strain>
    </source>
</reference>
<dbReference type="GO" id="GO:0006355">
    <property type="term" value="P:regulation of DNA-templated transcription"/>
    <property type="evidence" value="ECO:0007669"/>
    <property type="project" value="InterPro"/>
</dbReference>
<gene>
    <name evidence="7" type="ORF">CWN49_14065</name>
</gene>
<evidence type="ECO:0000256" key="4">
    <source>
        <dbReference type="PROSITE-ProRule" id="PRU00169"/>
    </source>
</evidence>
<evidence type="ECO:0000313" key="8">
    <source>
        <dbReference type="Proteomes" id="UP000234667"/>
    </source>
</evidence>
<keyword evidence="1" id="KW-0805">Transcription regulation</keyword>
<evidence type="ECO:0000259" key="5">
    <source>
        <dbReference type="PROSITE" id="PS50043"/>
    </source>
</evidence>
<feature type="modified residue" description="4-aspartylphosphate" evidence="4">
    <location>
        <position position="62"/>
    </location>
</feature>
<comment type="caution">
    <text evidence="7">The sequence shown here is derived from an EMBL/GenBank/DDBJ whole genome shotgun (WGS) entry which is preliminary data.</text>
</comment>
<dbReference type="GO" id="GO:0000160">
    <property type="term" value="P:phosphorelay signal transduction system"/>
    <property type="evidence" value="ECO:0007669"/>
    <property type="project" value="InterPro"/>
</dbReference>
<dbReference type="PROSITE" id="PS50110">
    <property type="entry name" value="RESPONSE_REGULATORY"/>
    <property type="match status" value="1"/>
</dbReference>
<dbReference type="PANTHER" id="PTHR44688:SF16">
    <property type="entry name" value="DNA-BINDING TRANSCRIPTIONAL ACTIVATOR DEVR_DOSR"/>
    <property type="match status" value="1"/>
</dbReference>
<keyword evidence="3" id="KW-0804">Transcription</keyword>
<evidence type="ECO:0000256" key="1">
    <source>
        <dbReference type="ARBA" id="ARBA00023015"/>
    </source>
</evidence>
<sequence length="234" mass="26292">MNLSYPPSRTIALMDSHPLTLSGLSTLIKSVDATCDIRITEPSLGKISEALMYQSVDILVTDLQSAEEDPHEGLDILLRLGTQFPDLNVVVYTFCHDSNALRKLLNQHNFSVIARGESMTDTEDFFKRAFVQKRVLSPKICSNLTRINQNNECVTSRLTRSEIDVLKHLFNGMDLQQIAGMKQLSIKTISAHKCNAMRKLGVQSDSELFVLLKNTFDERPVRHDECGDREAAPI</sequence>
<evidence type="ECO:0000256" key="2">
    <source>
        <dbReference type="ARBA" id="ARBA00023125"/>
    </source>
</evidence>
<protein>
    <submittedName>
        <fullName evidence="7">Helix-turn-helix transcriptional regulator</fullName>
    </submittedName>
</protein>
<dbReference type="Gene3D" id="3.40.50.2300">
    <property type="match status" value="1"/>
</dbReference>
<dbReference type="InterPro" id="IPR001789">
    <property type="entry name" value="Sig_transdc_resp-reg_receiver"/>
</dbReference>
<dbReference type="PANTHER" id="PTHR44688">
    <property type="entry name" value="DNA-BINDING TRANSCRIPTIONAL ACTIVATOR DEVR_DOSR"/>
    <property type="match status" value="1"/>
</dbReference>
<dbReference type="InterPro" id="IPR000792">
    <property type="entry name" value="Tscrpt_reg_LuxR_C"/>
</dbReference>
<dbReference type="PRINTS" id="PR00038">
    <property type="entry name" value="HTHLUXR"/>
</dbReference>
<dbReference type="InterPro" id="IPR011006">
    <property type="entry name" value="CheY-like_superfamily"/>
</dbReference>
<dbReference type="SUPFAM" id="SSF46894">
    <property type="entry name" value="C-terminal effector domain of the bipartite response regulators"/>
    <property type="match status" value="1"/>
</dbReference>
<dbReference type="RefSeq" id="WP_224255411.1">
    <property type="nucleotide sequence ID" value="NZ_JBBMKR010000036.1"/>
</dbReference>
<dbReference type="SUPFAM" id="SSF52172">
    <property type="entry name" value="CheY-like"/>
    <property type="match status" value="1"/>
</dbReference>
<dbReference type="GO" id="GO:0003677">
    <property type="term" value="F:DNA binding"/>
    <property type="evidence" value="ECO:0007669"/>
    <property type="project" value="UniProtKB-KW"/>
</dbReference>
<dbReference type="Proteomes" id="UP000234667">
    <property type="component" value="Unassembled WGS sequence"/>
</dbReference>
<keyword evidence="2" id="KW-0238">DNA-binding</keyword>
<dbReference type="Gene3D" id="1.10.10.10">
    <property type="entry name" value="Winged helix-like DNA-binding domain superfamily/Winged helix DNA-binding domain"/>
    <property type="match status" value="1"/>
</dbReference>
<feature type="domain" description="HTH luxR-type" evidence="5">
    <location>
        <begin position="151"/>
        <end position="216"/>
    </location>
</feature>
<accession>A0A2J5PU26</accession>
<evidence type="ECO:0000256" key="3">
    <source>
        <dbReference type="ARBA" id="ARBA00023163"/>
    </source>
</evidence>
<name>A0A2J5PU26_9ENTR</name>
<evidence type="ECO:0000259" key="6">
    <source>
        <dbReference type="PROSITE" id="PS50110"/>
    </source>
</evidence>
<dbReference type="InterPro" id="IPR036388">
    <property type="entry name" value="WH-like_DNA-bd_sf"/>
</dbReference>
<dbReference type="CDD" id="cd06170">
    <property type="entry name" value="LuxR_C_like"/>
    <property type="match status" value="1"/>
</dbReference>
<dbReference type="SMART" id="SM00421">
    <property type="entry name" value="HTH_LUXR"/>
    <property type="match status" value="1"/>
</dbReference>
<evidence type="ECO:0000313" key="7">
    <source>
        <dbReference type="EMBL" id="PLO69549.1"/>
    </source>
</evidence>
<dbReference type="Pfam" id="PF00196">
    <property type="entry name" value="GerE"/>
    <property type="match status" value="1"/>
</dbReference>